<dbReference type="InterPro" id="IPR014784">
    <property type="entry name" value="Cu2_ascorb_mOase-like_C"/>
</dbReference>
<evidence type="ECO:0000256" key="6">
    <source>
        <dbReference type="ARBA" id="ARBA00023157"/>
    </source>
</evidence>
<evidence type="ECO:0000256" key="1">
    <source>
        <dbReference type="ARBA" id="ARBA00022723"/>
    </source>
</evidence>
<evidence type="ECO:0000259" key="8">
    <source>
        <dbReference type="Pfam" id="PF01082"/>
    </source>
</evidence>
<dbReference type="GO" id="GO:0005576">
    <property type="term" value="C:extracellular region"/>
    <property type="evidence" value="ECO:0007669"/>
    <property type="project" value="TreeGrafter"/>
</dbReference>
<name>A0A5N5SSG5_9CRUS</name>
<dbReference type="OrthoDB" id="10018185at2759"/>
<dbReference type="InterPro" id="IPR020611">
    <property type="entry name" value="Cu2_ascorb_mOase_CS-1"/>
</dbReference>
<dbReference type="GO" id="GO:0016715">
    <property type="term" value="F:oxidoreductase activity, acting on paired donors, with incorporation or reduction of molecular oxygen, reduced ascorbate as one donor, and incorporation of one atom of oxygen"/>
    <property type="evidence" value="ECO:0007669"/>
    <property type="project" value="InterPro"/>
</dbReference>
<dbReference type="Proteomes" id="UP000326759">
    <property type="component" value="Unassembled WGS sequence"/>
</dbReference>
<reference evidence="10 11" key="1">
    <citation type="journal article" date="2019" name="PLoS Biol.">
        <title>Sex chromosomes control vertical transmission of feminizing Wolbachia symbionts in an isopod.</title>
        <authorList>
            <person name="Becking T."/>
            <person name="Chebbi M.A."/>
            <person name="Giraud I."/>
            <person name="Moumen B."/>
            <person name="Laverre T."/>
            <person name="Caubet Y."/>
            <person name="Peccoud J."/>
            <person name="Gilbert C."/>
            <person name="Cordaux R."/>
        </authorList>
    </citation>
    <scope>NUCLEOTIDE SEQUENCE [LARGE SCALE GENOMIC DNA]</scope>
    <source>
        <strain evidence="10">ANa2</strain>
        <tissue evidence="10">Whole body excluding digestive tract and cuticle</tissue>
    </source>
</reference>
<evidence type="ECO:0000256" key="3">
    <source>
        <dbReference type="ARBA" id="ARBA00023002"/>
    </source>
</evidence>
<dbReference type="PANTHER" id="PTHR10680:SF14">
    <property type="entry name" value="PEPTIDYL-GLYCINE ALPHA-AMIDATING MONOOXYGENASE"/>
    <property type="match status" value="1"/>
</dbReference>
<keyword evidence="3" id="KW-0560">Oxidoreductase</keyword>
<evidence type="ECO:0000313" key="11">
    <source>
        <dbReference type="Proteomes" id="UP000326759"/>
    </source>
</evidence>
<dbReference type="InterPro" id="IPR024548">
    <property type="entry name" value="Cu2_monoox_C"/>
</dbReference>
<comment type="caution">
    <text evidence="10">The sequence shown here is derived from an EMBL/GenBank/DDBJ whole genome shotgun (WGS) entry which is preliminary data.</text>
</comment>
<sequence length="534" mass="59941">MFASNMNNIKLFVEGILKFLLVLTFTYSTVCISERGEPDEDTYVKYFKMPGAVPKTNDEYLCTAVALNSTSEEWVIMYDPLASANRAHHMDCGHHGVCPGSKIMFAWAKNAPGIHLPPDVGFRIGGDTDIKQKYKAGIFLLGSGFVDIPPLTPKTHTDSNCEVGSTESAAINIFGYRVHAHSLGSVITGYKYNPKSKELIEIVKGNPQWPQAFYPMESILKVEPYEILHVRCTYNSTTRNRHTFIGSTSDDEMCNLYLMYFTDREKGSESGSCWFESFKTITDILPPSSDEPLPPNRELEAMTVGKNSNLNKQIYYDKDHKGVESSKLPFSDMNSDSLINVDQTHQDQNNKPSVYKKLIQMPGVTPLQNDAYMCTAIVLNATQEEWITLFKPLASANRAHHMLLFGCPDIRPEFLKKGAWNCGHHGVCDRRKDHIHYAKALPKEVTDNSGLEMLVTDKPKYKAGIYLLAASSVDIPPYTEKTHADVNCDVGNTEPTDINIFAFRVHTHKLGTVVSGYKYNKEEEHLMMKCATCI</sequence>
<keyword evidence="5 10" id="KW-0503">Monooxygenase</keyword>
<dbReference type="InterPro" id="IPR008977">
    <property type="entry name" value="PHM/PNGase_F_dom_sf"/>
</dbReference>
<proteinExistence type="predicted"/>
<evidence type="ECO:0000256" key="5">
    <source>
        <dbReference type="ARBA" id="ARBA00023033"/>
    </source>
</evidence>
<evidence type="ECO:0000256" key="7">
    <source>
        <dbReference type="ARBA" id="ARBA00023180"/>
    </source>
</evidence>
<keyword evidence="11" id="KW-1185">Reference proteome</keyword>
<evidence type="ECO:0000259" key="9">
    <source>
        <dbReference type="Pfam" id="PF03712"/>
    </source>
</evidence>
<dbReference type="Pfam" id="PF01082">
    <property type="entry name" value="Cu2_monooxygen"/>
    <property type="match status" value="1"/>
</dbReference>
<keyword evidence="1" id="KW-0479">Metal-binding</keyword>
<dbReference type="Pfam" id="PF03712">
    <property type="entry name" value="Cu2_monoox_C"/>
    <property type="match status" value="2"/>
</dbReference>
<dbReference type="EMBL" id="SEYY01021206">
    <property type="protein sequence ID" value="KAB7496609.1"/>
    <property type="molecule type" value="Genomic_DNA"/>
</dbReference>
<evidence type="ECO:0000313" key="10">
    <source>
        <dbReference type="EMBL" id="KAB7496609.1"/>
    </source>
</evidence>
<dbReference type="PANTHER" id="PTHR10680">
    <property type="entry name" value="PEPTIDYL-GLYCINE ALPHA-AMIDATING MONOOXYGENASE"/>
    <property type="match status" value="1"/>
</dbReference>
<dbReference type="InterPro" id="IPR036939">
    <property type="entry name" value="Cu2_ascorb_mOase_N_sf"/>
</dbReference>
<evidence type="ECO:0000256" key="4">
    <source>
        <dbReference type="ARBA" id="ARBA00023008"/>
    </source>
</evidence>
<keyword evidence="7" id="KW-0325">Glycoprotein</keyword>
<organism evidence="10 11">
    <name type="scientific">Armadillidium nasatum</name>
    <dbReference type="NCBI Taxonomy" id="96803"/>
    <lineage>
        <taxon>Eukaryota</taxon>
        <taxon>Metazoa</taxon>
        <taxon>Ecdysozoa</taxon>
        <taxon>Arthropoda</taxon>
        <taxon>Crustacea</taxon>
        <taxon>Multicrustacea</taxon>
        <taxon>Malacostraca</taxon>
        <taxon>Eumalacostraca</taxon>
        <taxon>Peracarida</taxon>
        <taxon>Isopoda</taxon>
        <taxon>Oniscidea</taxon>
        <taxon>Crinocheta</taxon>
        <taxon>Armadillidiidae</taxon>
        <taxon>Armadillidium</taxon>
    </lineage>
</organism>
<dbReference type="SUPFAM" id="SSF49742">
    <property type="entry name" value="PHM/PNGase F"/>
    <property type="match status" value="4"/>
</dbReference>
<dbReference type="InterPro" id="IPR000323">
    <property type="entry name" value="Cu2_ascorb_mOase_N"/>
</dbReference>
<feature type="domain" description="Copper type II ascorbate-dependent monooxygenase C-terminal" evidence="9">
    <location>
        <begin position="461"/>
        <end position="526"/>
    </location>
</feature>
<dbReference type="Gene3D" id="2.60.120.230">
    <property type="match status" value="2"/>
</dbReference>
<evidence type="ECO:0000256" key="2">
    <source>
        <dbReference type="ARBA" id="ARBA00022729"/>
    </source>
</evidence>
<protein>
    <submittedName>
        <fullName evidence="10">Peptidyl-glycine alpha-amidating monooxygenase</fullName>
    </submittedName>
</protein>
<keyword evidence="4" id="KW-0186">Copper</keyword>
<feature type="domain" description="Copper type II ascorbate-dependent monooxygenase N-terminal" evidence="8">
    <location>
        <begin position="360"/>
        <end position="425"/>
    </location>
</feature>
<dbReference type="Gene3D" id="2.60.120.310">
    <property type="entry name" value="Copper type II, ascorbate-dependent monooxygenase, N-terminal domain"/>
    <property type="match status" value="2"/>
</dbReference>
<accession>A0A5N5SSG5</accession>
<gene>
    <name evidence="10" type="primary">PAM</name>
    <name evidence="10" type="ORF">Anas_03694</name>
</gene>
<feature type="domain" description="Copper type II ascorbate-dependent monooxygenase C-terminal" evidence="9">
    <location>
        <begin position="134"/>
        <end position="263"/>
    </location>
</feature>
<dbReference type="AlphaFoldDB" id="A0A5N5SSG5"/>
<dbReference type="PROSITE" id="PS00084">
    <property type="entry name" value="CU2_MONOOXYGENASE_1"/>
    <property type="match status" value="1"/>
</dbReference>
<dbReference type="GO" id="GO:0005507">
    <property type="term" value="F:copper ion binding"/>
    <property type="evidence" value="ECO:0007669"/>
    <property type="project" value="InterPro"/>
</dbReference>
<keyword evidence="2" id="KW-0732">Signal</keyword>
<keyword evidence="6" id="KW-1015">Disulfide bond</keyword>